<evidence type="ECO:0000313" key="2">
    <source>
        <dbReference type="EMBL" id="CAK0882678.1"/>
    </source>
</evidence>
<comment type="caution">
    <text evidence="2">The sequence shown here is derived from an EMBL/GenBank/DDBJ whole genome shotgun (WGS) entry which is preliminary data.</text>
</comment>
<feature type="compositionally biased region" description="Polar residues" evidence="1">
    <location>
        <begin position="80"/>
        <end position="91"/>
    </location>
</feature>
<evidence type="ECO:0000313" key="3">
    <source>
        <dbReference type="Proteomes" id="UP001189429"/>
    </source>
</evidence>
<feature type="region of interest" description="Disordered" evidence="1">
    <location>
        <begin position="76"/>
        <end position="124"/>
    </location>
</feature>
<reference evidence="2" key="1">
    <citation type="submission" date="2023-10" db="EMBL/GenBank/DDBJ databases">
        <authorList>
            <person name="Chen Y."/>
            <person name="Shah S."/>
            <person name="Dougan E. K."/>
            <person name="Thang M."/>
            <person name="Chan C."/>
        </authorList>
    </citation>
    <scope>NUCLEOTIDE SEQUENCE [LARGE SCALE GENOMIC DNA]</scope>
</reference>
<feature type="region of interest" description="Disordered" evidence="1">
    <location>
        <begin position="15"/>
        <end position="46"/>
    </location>
</feature>
<name>A0ABN9WBI0_9DINO</name>
<feature type="compositionally biased region" description="Pro residues" evidence="1">
    <location>
        <begin position="29"/>
        <end position="46"/>
    </location>
</feature>
<evidence type="ECO:0000256" key="1">
    <source>
        <dbReference type="SAM" id="MobiDB-lite"/>
    </source>
</evidence>
<dbReference type="EMBL" id="CAUYUJ010018325">
    <property type="protein sequence ID" value="CAK0882678.1"/>
    <property type="molecule type" value="Genomic_DNA"/>
</dbReference>
<accession>A0ABN9WBI0</accession>
<gene>
    <name evidence="2" type="ORF">PCOR1329_LOCUS65122</name>
</gene>
<evidence type="ECO:0008006" key="4">
    <source>
        <dbReference type="Google" id="ProtNLM"/>
    </source>
</evidence>
<dbReference type="Proteomes" id="UP001189429">
    <property type="component" value="Unassembled WGS sequence"/>
</dbReference>
<keyword evidence="3" id="KW-1185">Reference proteome</keyword>
<feature type="non-terminal residue" evidence="2">
    <location>
        <position position="1"/>
    </location>
</feature>
<sequence length="226" mass="23479">WDRARCALPLAAQTDQADRWTSAGGLKPVPDPAQHPPAHAPPLPPLDPFANMPLRVVVKNTFLDSVHIEGTTAAPECVPQASSCPPRTASRTAPAGLPLTKLHAPAGPDPEEEDRLSSCSLSDRGPGLVGAVGHALAPQAPGSPRAPLGKVGGRVDAPGSLVADVPPHAPTKSDTRTTVMLRNLPRSYTRKELVGKLNKMGFAGGLRISSTCQWTSRASRASATAS</sequence>
<organism evidence="2 3">
    <name type="scientific">Prorocentrum cordatum</name>
    <dbReference type="NCBI Taxonomy" id="2364126"/>
    <lineage>
        <taxon>Eukaryota</taxon>
        <taxon>Sar</taxon>
        <taxon>Alveolata</taxon>
        <taxon>Dinophyceae</taxon>
        <taxon>Prorocentrales</taxon>
        <taxon>Prorocentraceae</taxon>
        <taxon>Prorocentrum</taxon>
    </lineage>
</organism>
<protein>
    <recommendedName>
        <fullName evidence="4">Mei2-like C-terminal RNA recognition motif domain-containing protein</fullName>
    </recommendedName>
</protein>
<proteinExistence type="predicted"/>